<evidence type="ECO:0000256" key="1">
    <source>
        <dbReference type="SAM" id="MobiDB-lite"/>
    </source>
</evidence>
<gene>
    <name evidence="2" type="ORF">DPMN_024030</name>
</gene>
<keyword evidence="3" id="KW-1185">Reference proteome</keyword>
<reference evidence="2" key="2">
    <citation type="submission" date="2020-11" db="EMBL/GenBank/DDBJ databases">
        <authorList>
            <person name="McCartney M.A."/>
            <person name="Auch B."/>
            <person name="Kono T."/>
            <person name="Mallez S."/>
            <person name="Becker A."/>
            <person name="Gohl D.M."/>
            <person name="Silverstein K.A.T."/>
            <person name="Koren S."/>
            <person name="Bechman K.B."/>
            <person name="Herman A."/>
            <person name="Abrahante J.E."/>
            <person name="Garbe J."/>
        </authorList>
    </citation>
    <scope>NUCLEOTIDE SEQUENCE</scope>
    <source>
        <strain evidence="2">Duluth1</strain>
        <tissue evidence="2">Whole animal</tissue>
    </source>
</reference>
<protein>
    <submittedName>
        <fullName evidence="2">Uncharacterized protein</fullName>
    </submittedName>
</protein>
<evidence type="ECO:0000313" key="2">
    <source>
        <dbReference type="EMBL" id="KAH3861102.1"/>
    </source>
</evidence>
<dbReference type="GO" id="GO:0000776">
    <property type="term" value="C:kinetochore"/>
    <property type="evidence" value="ECO:0007669"/>
    <property type="project" value="TreeGrafter"/>
</dbReference>
<evidence type="ECO:0000313" key="3">
    <source>
        <dbReference type="Proteomes" id="UP000828390"/>
    </source>
</evidence>
<dbReference type="EMBL" id="JAIWYP010000002">
    <property type="protein sequence ID" value="KAH3861102.1"/>
    <property type="molecule type" value="Genomic_DNA"/>
</dbReference>
<accession>A0A9D4LP03</accession>
<sequence length="169" mass="19751">MVWLEFAVQPGVGRLEPVPVEVKTGRGGLGQEEEQKRKKVERTLMYQNLRAKQQKMEGEIKQTFMRRLNEKISNKNVERDFNKCQKVCEQLDSQMGLLEPHEVFFWPEALLPKGQDSPEDEAQSIDPLEPGYSGYVQDVHEEEEEEEEEDVMNTPAHFTVYRLYRQVPP</sequence>
<proteinExistence type="predicted"/>
<dbReference type="PANTHER" id="PTHR21032">
    <property type="entry name" value="G PATCH DOMAIN-CONTAINING PROTEIN 11"/>
    <property type="match status" value="1"/>
</dbReference>
<dbReference type="PANTHER" id="PTHR21032:SF0">
    <property type="entry name" value="G PATCH DOMAIN-CONTAINING PROTEIN 11"/>
    <property type="match status" value="1"/>
</dbReference>
<name>A0A9D4LP03_DREPO</name>
<comment type="caution">
    <text evidence="2">The sequence shown here is derived from an EMBL/GenBank/DDBJ whole genome shotgun (WGS) entry which is preliminary data.</text>
</comment>
<organism evidence="2 3">
    <name type="scientific">Dreissena polymorpha</name>
    <name type="common">Zebra mussel</name>
    <name type="synonym">Mytilus polymorpha</name>
    <dbReference type="NCBI Taxonomy" id="45954"/>
    <lineage>
        <taxon>Eukaryota</taxon>
        <taxon>Metazoa</taxon>
        <taxon>Spiralia</taxon>
        <taxon>Lophotrochozoa</taxon>
        <taxon>Mollusca</taxon>
        <taxon>Bivalvia</taxon>
        <taxon>Autobranchia</taxon>
        <taxon>Heteroconchia</taxon>
        <taxon>Euheterodonta</taxon>
        <taxon>Imparidentia</taxon>
        <taxon>Neoheterodontei</taxon>
        <taxon>Myida</taxon>
        <taxon>Dreissenoidea</taxon>
        <taxon>Dreissenidae</taxon>
        <taxon>Dreissena</taxon>
    </lineage>
</organism>
<dbReference type="AlphaFoldDB" id="A0A9D4LP03"/>
<dbReference type="Proteomes" id="UP000828390">
    <property type="component" value="Unassembled WGS sequence"/>
</dbReference>
<feature type="region of interest" description="Disordered" evidence="1">
    <location>
        <begin position="112"/>
        <end position="133"/>
    </location>
</feature>
<dbReference type="InterPro" id="IPR039249">
    <property type="entry name" value="GPATCH11"/>
</dbReference>
<reference evidence="2" key="1">
    <citation type="journal article" date="2019" name="bioRxiv">
        <title>The Genome of the Zebra Mussel, Dreissena polymorpha: A Resource for Invasive Species Research.</title>
        <authorList>
            <person name="McCartney M.A."/>
            <person name="Auch B."/>
            <person name="Kono T."/>
            <person name="Mallez S."/>
            <person name="Zhang Y."/>
            <person name="Obille A."/>
            <person name="Becker A."/>
            <person name="Abrahante J.E."/>
            <person name="Garbe J."/>
            <person name="Badalamenti J.P."/>
            <person name="Herman A."/>
            <person name="Mangelson H."/>
            <person name="Liachko I."/>
            <person name="Sullivan S."/>
            <person name="Sone E.D."/>
            <person name="Koren S."/>
            <person name="Silverstein K.A.T."/>
            <person name="Beckman K.B."/>
            <person name="Gohl D.M."/>
        </authorList>
    </citation>
    <scope>NUCLEOTIDE SEQUENCE</scope>
    <source>
        <strain evidence="2">Duluth1</strain>
        <tissue evidence="2">Whole animal</tissue>
    </source>
</reference>